<protein>
    <submittedName>
        <fullName evidence="1">Uncharacterized protein</fullName>
    </submittedName>
</protein>
<comment type="caution">
    <text evidence="1">The sequence shown here is derived from an EMBL/GenBank/DDBJ whole genome shotgun (WGS) entry which is preliminary data.</text>
</comment>
<dbReference type="STRING" id="1305731.GCA_000934705_01226"/>
<proteinExistence type="predicted"/>
<dbReference type="EMBL" id="LJZQ01000003">
    <property type="protein sequence ID" value="KPQ30099.1"/>
    <property type="molecule type" value="Genomic_DNA"/>
</dbReference>
<accession>A0A0P8BP27</accession>
<dbReference type="OrthoDB" id="6369291at2"/>
<organism evidence="1 2">
    <name type="scientific">Marinobacter excellens HL-55</name>
    <dbReference type="NCBI Taxonomy" id="1305731"/>
    <lineage>
        <taxon>Bacteria</taxon>
        <taxon>Pseudomonadati</taxon>
        <taxon>Pseudomonadota</taxon>
        <taxon>Gammaproteobacteria</taxon>
        <taxon>Pseudomonadales</taxon>
        <taxon>Marinobacteraceae</taxon>
        <taxon>Marinobacter</taxon>
    </lineage>
</organism>
<dbReference type="Proteomes" id="UP000050416">
    <property type="component" value="Unassembled WGS sequence"/>
</dbReference>
<evidence type="ECO:0000313" key="1">
    <source>
        <dbReference type="EMBL" id="KPQ30099.1"/>
    </source>
</evidence>
<dbReference type="AlphaFoldDB" id="A0A0P8BP27"/>
<name>A0A0P8BP27_9GAMM</name>
<dbReference type="PATRIC" id="fig|1305731.5.peg.2542"/>
<sequence length="151" mass="16742">MITLVLTTLCLAGTACILFAGYRIASHSRKQLLILNAHRIGARSAIQKSRMDLAEVRNRARLLEDTVSGGASAVEKVHKAIANTTFGLIDMFSKDEDFRDSARRARQSHEEKSQQVYKAVRTTNRALHILADTLIIGKAEKRIVSKTKKAP</sequence>
<evidence type="ECO:0000313" key="2">
    <source>
        <dbReference type="Proteomes" id="UP000050416"/>
    </source>
</evidence>
<reference evidence="1 2" key="1">
    <citation type="submission" date="2015-09" db="EMBL/GenBank/DDBJ databases">
        <title>Identification and resolution of microdiversity through metagenomic sequencing of parallel consortia.</title>
        <authorList>
            <person name="Nelson W.C."/>
            <person name="Romine M.F."/>
            <person name="Lindemann S.R."/>
        </authorList>
    </citation>
    <scope>NUCLEOTIDE SEQUENCE [LARGE SCALE GENOMIC DNA]</scope>
    <source>
        <strain evidence="1">HL-55</strain>
    </source>
</reference>
<gene>
    <name evidence="1" type="ORF">HLUCCX14_03175</name>
</gene>